<name>A0ABR4QP24_9CEST</name>
<feature type="region of interest" description="Disordered" evidence="1">
    <location>
        <begin position="86"/>
        <end position="112"/>
    </location>
</feature>
<dbReference type="EMBL" id="JAKROA010000001">
    <property type="protein sequence ID" value="KAL5111359.1"/>
    <property type="molecule type" value="Genomic_DNA"/>
</dbReference>
<gene>
    <name evidence="2" type="ORF">TcWFU_001354</name>
</gene>
<feature type="compositionally biased region" description="Polar residues" evidence="1">
    <location>
        <begin position="87"/>
        <end position="96"/>
    </location>
</feature>
<dbReference type="Proteomes" id="UP001651158">
    <property type="component" value="Unassembled WGS sequence"/>
</dbReference>
<keyword evidence="3" id="KW-1185">Reference proteome</keyword>
<organism evidence="2 3">
    <name type="scientific">Taenia crassiceps</name>
    <dbReference type="NCBI Taxonomy" id="6207"/>
    <lineage>
        <taxon>Eukaryota</taxon>
        <taxon>Metazoa</taxon>
        <taxon>Spiralia</taxon>
        <taxon>Lophotrochozoa</taxon>
        <taxon>Platyhelminthes</taxon>
        <taxon>Cestoda</taxon>
        <taxon>Eucestoda</taxon>
        <taxon>Cyclophyllidea</taxon>
        <taxon>Taeniidae</taxon>
        <taxon>Taenia</taxon>
    </lineage>
</organism>
<evidence type="ECO:0000256" key="1">
    <source>
        <dbReference type="SAM" id="MobiDB-lite"/>
    </source>
</evidence>
<evidence type="ECO:0000313" key="3">
    <source>
        <dbReference type="Proteomes" id="UP001651158"/>
    </source>
</evidence>
<protein>
    <submittedName>
        <fullName evidence="2">Uncharacterized protein</fullName>
    </submittedName>
</protein>
<feature type="region of interest" description="Disordered" evidence="1">
    <location>
        <begin position="36"/>
        <end position="69"/>
    </location>
</feature>
<reference evidence="2 3" key="1">
    <citation type="journal article" date="2022" name="Front. Cell. Infect. Microbiol.">
        <title>The Genomes of Two Strains of Taenia crassiceps the Animal Model for the Study of Human Cysticercosis.</title>
        <authorList>
            <person name="Bobes R.J."/>
            <person name="Estrada K."/>
            <person name="Rios-Valencia D.G."/>
            <person name="Calderon-Gallegos A."/>
            <person name="de la Torre P."/>
            <person name="Carrero J.C."/>
            <person name="Sanchez-Flores A."/>
            <person name="Laclette J.P."/>
        </authorList>
    </citation>
    <scope>NUCLEOTIDE SEQUENCE [LARGE SCALE GENOMIC DNA]</scope>
    <source>
        <strain evidence="2">WFUcys</strain>
    </source>
</reference>
<accession>A0ABR4QP24</accession>
<proteinExistence type="predicted"/>
<comment type="caution">
    <text evidence="2">The sequence shown here is derived from an EMBL/GenBank/DDBJ whole genome shotgun (WGS) entry which is preliminary data.</text>
</comment>
<sequence>MPEYTDVAEPVMEAAAPTAAMQLPAQTGLELETMSKSDMEAATTESSSATSFTAQEISERRPPRRRPFHSMLHSYCSPLSFHPCTSARFTDSQPASTIPLPPSFPPFNQSIT</sequence>
<evidence type="ECO:0000313" key="2">
    <source>
        <dbReference type="EMBL" id="KAL5111359.1"/>
    </source>
</evidence>
<feature type="compositionally biased region" description="Low complexity" evidence="1">
    <location>
        <begin position="40"/>
        <end position="54"/>
    </location>
</feature>